<evidence type="ECO:0000313" key="2">
    <source>
        <dbReference type="EMBL" id="KGQ10759.1"/>
    </source>
</evidence>
<keyword evidence="1" id="KW-0732">Signal</keyword>
<feature type="chain" id="PRO_5001996573" evidence="1">
    <location>
        <begin position="18"/>
        <end position="84"/>
    </location>
</feature>
<reference evidence="2 3" key="1">
    <citation type="submission" date="2012-10" db="EMBL/GenBank/DDBJ databases">
        <title>Genome sequencing and analysis of entomopathogenic fungi Beauveria bassiana D1-5.</title>
        <authorList>
            <person name="Li Q."/>
            <person name="Wang L."/>
            <person name="Zhang Z."/>
            <person name="Wang Q."/>
            <person name="Ren J."/>
            <person name="Wang M."/>
            <person name="Xu W."/>
            <person name="Wang J."/>
            <person name="Lu Y."/>
            <person name="Du Q."/>
            <person name="Sun Z."/>
        </authorList>
    </citation>
    <scope>NUCLEOTIDE SEQUENCE [LARGE SCALE GENOMIC DNA]</scope>
    <source>
        <strain evidence="2 3">D1-5</strain>
    </source>
</reference>
<dbReference type="HOGENOM" id="CLU_2527119_0_0_1"/>
<gene>
    <name evidence="2" type="ORF">BBAD15_g3880</name>
</gene>
<sequence length="84" mass="8993">MLTAKFFGLVLPLSVLGVPGGRDGVEAVRDLGQLVATGHSAAPILARSQQRLPSPLSLKRQVNMAADFAGVETRQDHLLGQYRQ</sequence>
<feature type="signal peptide" evidence="1">
    <location>
        <begin position="1"/>
        <end position="17"/>
    </location>
</feature>
<dbReference type="Proteomes" id="UP000030106">
    <property type="component" value="Unassembled WGS sequence"/>
</dbReference>
<evidence type="ECO:0000313" key="3">
    <source>
        <dbReference type="Proteomes" id="UP000030106"/>
    </source>
</evidence>
<dbReference type="EMBL" id="ANFO01000277">
    <property type="protein sequence ID" value="KGQ10759.1"/>
    <property type="molecule type" value="Genomic_DNA"/>
</dbReference>
<proteinExistence type="predicted"/>
<accession>A0A0A2WCP1</accession>
<comment type="caution">
    <text evidence="2">The sequence shown here is derived from an EMBL/GenBank/DDBJ whole genome shotgun (WGS) entry which is preliminary data.</text>
</comment>
<organism evidence="2 3">
    <name type="scientific">Beauveria bassiana D1-5</name>
    <dbReference type="NCBI Taxonomy" id="1245745"/>
    <lineage>
        <taxon>Eukaryota</taxon>
        <taxon>Fungi</taxon>
        <taxon>Dikarya</taxon>
        <taxon>Ascomycota</taxon>
        <taxon>Pezizomycotina</taxon>
        <taxon>Sordariomycetes</taxon>
        <taxon>Hypocreomycetidae</taxon>
        <taxon>Hypocreales</taxon>
        <taxon>Cordycipitaceae</taxon>
        <taxon>Beauveria</taxon>
    </lineage>
</organism>
<name>A0A0A2WCP1_BEABA</name>
<evidence type="ECO:0000256" key="1">
    <source>
        <dbReference type="SAM" id="SignalP"/>
    </source>
</evidence>
<protein>
    <submittedName>
        <fullName evidence="2">Uncharacterized protein</fullName>
    </submittedName>
</protein>
<dbReference type="AlphaFoldDB" id="A0A0A2WCP1"/>